<comment type="caution">
    <text evidence="2">The sequence shown here is derived from an EMBL/GenBank/DDBJ whole genome shotgun (WGS) entry which is preliminary data.</text>
</comment>
<dbReference type="EMBL" id="QGKY02001925">
    <property type="protein sequence ID" value="KAF2548989.1"/>
    <property type="molecule type" value="Genomic_DNA"/>
</dbReference>
<evidence type="ECO:0000313" key="2">
    <source>
        <dbReference type="EMBL" id="KAF2548989.1"/>
    </source>
</evidence>
<evidence type="ECO:0000256" key="1">
    <source>
        <dbReference type="SAM" id="MobiDB-lite"/>
    </source>
</evidence>
<accession>A0A8S9GTV5</accession>
<feature type="compositionally biased region" description="Acidic residues" evidence="1">
    <location>
        <begin position="43"/>
        <end position="56"/>
    </location>
</feature>
<name>A0A8S9GTV5_BRACR</name>
<proteinExistence type="predicted"/>
<sequence length="165" mass="18408">MEQSMEVQSELCKETKSQEVEDPDAERIFEDDDWITNGANFNVDDDDLMDEDELLTEESHQGTKSGIEDPVHGTCAEKPVRKNRQAQTLPLDSAPSSSRKKKSSPRKIESIGVGVAAEAQKSFDAFSKTYPMEQDLVVEILPFPVMRAQDIIVAAKIALKLPTWP</sequence>
<dbReference type="AlphaFoldDB" id="A0A8S9GTV5"/>
<reference evidence="2" key="1">
    <citation type="submission" date="2019-12" db="EMBL/GenBank/DDBJ databases">
        <title>Genome sequencing and annotation of Brassica cretica.</title>
        <authorList>
            <person name="Studholme D.J."/>
            <person name="Sarris P.F."/>
        </authorList>
    </citation>
    <scope>NUCLEOTIDE SEQUENCE</scope>
    <source>
        <strain evidence="2">PFS-102/07</strain>
        <tissue evidence="2">Leaf</tissue>
    </source>
</reference>
<feature type="region of interest" description="Disordered" evidence="1">
    <location>
        <begin position="1"/>
        <end position="111"/>
    </location>
</feature>
<protein>
    <submittedName>
        <fullName evidence="2">Uncharacterized protein</fullName>
    </submittedName>
</protein>
<feature type="compositionally biased region" description="Basic and acidic residues" evidence="1">
    <location>
        <begin position="57"/>
        <end position="71"/>
    </location>
</feature>
<organism evidence="2">
    <name type="scientific">Brassica cretica</name>
    <name type="common">Mustard</name>
    <dbReference type="NCBI Taxonomy" id="69181"/>
    <lineage>
        <taxon>Eukaryota</taxon>
        <taxon>Viridiplantae</taxon>
        <taxon>Streptophyta</taxon>
        <taxon>Embryophyta</taxon>
        <taxon>Tracheophyta</taxon>
        <taxon>Spermatophyta</taxon>
        <taxon>Magnoliopsida</taxon>
        <taxon>eudicotyledons</taxon>
        <taxon>Gunneridae</taxon>
        <taxon>Pentapetalae</taxon>
        <taxon>rosids</taxon>
        <taxon>malvids</taxon>
        <taxon>Brassicales</taxon>
        <taxon>Brassicaceae</taxon>
        <taxon>Brassiceae</taxon>
        <taxon>Brassica</taxon>
    </lineage>
</organism>
<gene>
    <name evidence="2" type="ORF">F2Q70_00019154</name>
</gene>
<feature type="compositionally biased region" description="Acidic residues" evidence="1">
    <location>
        <begin position="20"/>
        <end position="34"/>
    </location>
</feature>